<dbReference type="CDD" id="cd00130">
    <property type="entry name" value="PAS"/>
    <property type="match status" value="3"/>
</dbReference>
<dbReference type="SMART" id="SM00388">
    <property type="entry name" value="HisKA"/>
    <property type="match status" value="1"/>
</dbReference>
<dbReference type="SMART" id="SM00086">
    <property type="entry name" value="PAC"/>
    <property type="match status" value="2"/>
</dbReference>
<feature type="coiled-coil region" evidence="7">
    <location>
        <begin position="386"/>
        <end position="416"/>
    </location>
</feature>
<feature type="modified residue" description="4-aspartylphosphate" evidence="6">
    <location>
        <position position="708"/>
    </location>
</feature>
<dbReference type="InterPro" id="IPR003661">
    <property type="entry name" value="HisK_dim/P_dom"/>
</dbReference>
<feature type="domain" description="Response regulatory" evidence="9">
    <location>
        <begin position="659"/>
        <end position="777"/>
    </location>
</feature>
<dbReference type="PANTHER" id="PTHR43547">
    <property type="entry name" value="TWO-COMPONENT HISTIDINE KINASE"/>
    <property type="match status" value="1"/>
</dbReference>
<feature type="domain" description="PAC" evidence="11">
    <location>
        <begin position="209"/>
        <end position="261"/>
    </location>
</feature>
<dbReference type="InterPro" id="IPR000700">
    <property type="entry name" value="PAS-assoc_C"/>
</dbReference>
<dbReference type="InterPro" id="IPR011006">
    <property type="entry name" value="CheY-like_superfamily"/>
</dbReference>
<dbReference type="SUPFAM" id="SSF47384">
    <property type="entry name" value="Homodimeric domain of signal transducing histidine kinase"/>
    <property type="match status" value="1"/>
</dbReference>
<dbReference type="Gene3D" id="3.40.50.2300">
    <property type="match status" value="1"/>
</dbReference>
<dbReference type="EMBL" id="JACJQL010000114">
    <property type="protein sequence ID" value="MBD2255667.1"/>
    <property type="molecule type" value="Genomic_DNA"/>
</dbReference>
<dbReference type="InterPro" id="IPR004358">
    <property type="entry name" value="Sig_transdc_His_kin-like_C"/>
</dbReference>
<dbReference type="InterPro" id="IPR036890">
    <property type="entry name" value="HATPase_C_sf"/>
</dbReference>
<evidence type="ECO:0000259" key="10">
    <source>
        <dbReference type="PROSITE" id="PS50112"/>
    </source>
</evidence>
<keyword evidence="7" id="KW-0175">Coiled coil</keyword>
<dbReference type="PROSITE" id="PS50112">
    <property type="entry name" value="PAS"/>
    <property type="match status" value="2"/>
</dbReference>
<dbReference type="InterPro" id="IPR000014">
    <property type="entry name" value="PAS"/>
</dbReference>
<evidence type="ECO:0000259" key="8">
    <source>
        <dbReference type="PROSITE" id="PS50109"/>
    </source>
</evidence>
<organism evidence="12 13">
    <name type="scientific">Nostoc parmelioides FACHB-3921</name>
    <dbReference type="NCBI Taxonomy" id="2692909"/>
    <lineage>
        <taxon>Bacteria</taxon>
        <taxon>Bacillati</taxon>
        <taxon>Cyanobacteriota</taxon>
        <taxon>Cyanophyceae</taxon>
        <taxon>Nostocales</taxon>
        <taxon>Nostocaceae</taxon>
        <taxon>Nostoc</taxon>
    </lineage>
</organism>
<name>A0ABR8BQV6_9NOSO</name>
<dbReference type="PROSITE" id="PS50109">
    <property type="entry name" value="HIS_KIN"/>
    <property type="match status" value="1"/>
</dbReference>
<dbReference type="PROSITE" id="PS50113">
    <property type="entry name" value="PAC"/>
    <property type="match status" value="1"/>
</dbReference>
<evidence type="ECO:0000256" key="2">
    <source>
        <dbReference type="ARBA" id="ARBA00012438"/>
    </source>
</evidence>
<dbReference type="Gene3D" id="2.10.70.100">
    <property type="match status" value="1"/>
</dbReference>
<dbReference type="PROSITE" id="PS50110">
    <property type="entry name" value="RESPONSE_REGULATORY"/>
    <property type="match status" value="1"/>
</dbReference>
<evidence type="ECO:0000256" key="6">
    <source>
        <dbReference type="PROSITE-ProRule" id="PRU00169"/>
    </source>
</evidence>
<gene>
    <name evidence="12" type="ORF">H6G14_31230</name>
</gene>
<dbReference type="SMART" id="SM00387">
    <property type="entry name" value="HATPase_c"/>
    <property type="match status" value="1"/>
</dbReference>
<comment type="catalytic activity">
    <reaction evidence="1">
        <text>ATP + protein L-histidine = ADP + protein N-phospho-L-histidine.</text>
        <dbReference type="EC" id="2.7.13.3"/>
    </reaction>
</comment>
<dbReference type="InterPro" id="IPR001610">
    <property type="entry name" value="PAC"/>
</dbReference>
<dbReference type="CDD" id="cd16922">
    <property type="entry name" value="HATPase_EvgS-ArcB-TorS-like"/>
    <property type="match status" value="1"/>
</dbReference>
<evidence type="ECO:0000313" key="12">
    <source>
        <dbReference type="EMBL" id="MBD2255667.1"/>
    </source>
</evidence>
<dbReference type="PANTHER" id="PTHR43547:SF2">
    <property type="entry name" value="HYBRID SIGNAL TRANSDUCTION HISTIDINE KINASE C"/>
    <property type="match status" value="1"/>
</dbReference>
<sequence length="780" mass="86977">MLDLLSVIGLDGYFKRINPVFTQTLGRSEAEFLANPFLDFVHPDDHSATLAEMEKLKAGAPTLKFENRYQTIDGGYRWLEWRASSQIDRGLIYCVARDITQQKETETALKRANKELERRTVQLEQVNASLRESEERNQLAMEIARMYTFEWEVATDAVKRSPHCADILGLNLPSAEQETGAVFFQRIHPDDRTRFIAGLQALTPENSTYRTTYRVVRPDGQILILEEIGSALFNQQGQLTRLIGITADVTERQRLEAELEESRTTLQRQLAEIETIYQSAPIGLNFLDTDLRFVRINQRLAEINGFSVEEHIGRTIRELLPDLADTAEALLNPILETGKPLLNIEIRGETPAQPGVERIWLESFLPLKDGERVIGINTVCEEITERKQAEAQRENLLQQEQATREAAERANRMKDEFLAILSHELRTPLNPILGWTKILQSPKVTSDKLQMGLSTIERNAKQQVQLIEDLLDISHIIHGKLSLNFAAIDLSEPIRAALETVHLAAQAKAIGLEVVLDPSVDQVRGDAGRLQQVIWNLLSNAIKFTPTGGLVTVQLTCVDHHAQIQVSDTGKGIQPEFLPHVFELFQQQDSSTTRSFGGLGLGLAISRQLVEAHGGTITVASAGEGQGAKFTVQLPLIPVSHSHTPDSFNDQTVDLNNLRVIVVDDEADSLELVKVLLEQEGTVVQVVSSATKALSVLTQAQFDLLISDIGMPEMDGYTFIRQVRTLPPQFNRDIPAIALTAYAGETNQRQILSAGFQIHLAKPIEPQRLLDVISTLITPS</sequence>
<comment type="caution">
    <text evidence="12">The sequence shown here is derived from an EMBL/GenBank/DDBJ whole genome shotgun (WGS) entry which is preliminary data.</text>
</comment>
<dbReference type="Gene3D" id="1.10.287.130">
    <property type="match status" value="1"/>
</dbReference>
<dbReference type="Pfam" id="PF08447">
    <property type="entry name" value="PAS_3"/>
    <property type="match status" value="2"/>
</dbReference>
<keyword evidence="4" id="KW-0418">Kinase</keyword>
<dbReference type="NCBIfam" id="TIGR00229">
    <property type="entry name" value="sensory_box"/>
    <property type="match status" value="3"/>
</dbReference>
<dbReference type="Gene3D" id="3.30.450.20">
    <property type="entry name" value="PAS domain"/>
    <property type="match status" value="3"/>
</dbReference>
<evidence type="ECO:0000313" key="13">
    <source>
        <dbReference type="Proteomes" id="UP000621307"/>
    </source>
</evidence>
<dbReference type="Pfam" id="PF00512">
    <property type="entry name" value="HisKA"/>
    <property type="match status" value="1"/>
</dbReference>
<feature type="domain" description="Histidine kinase" evidence="8">
    <location>
        <begin position="420"/>
        <end position="638"/>
    </location>
</feature>
<dbReference type="Pfam" id="PF00072">
    <property type="entry name" value="Response_reg"/>
    <property type="match status" value="1"/>
</dbReference>
<dbReference type="SUPFAM" id="SSF55874">
    <property type="entry name" value="ATPase domain of HSP90 chaperone/DNA topoisomerase II/histidine kinase"/>
    <property type="match status" value="1"/>
</dbReference>
<dbReference type="Gene3D" id="3.30.565.10">
    <property type="entry name" value="Histidine kinase-like ATPase, C-terminal domain"/>
    <property type="match status" value="1"/>
</dbReference>
<feature type="coiled-coil region" evidence="7">
    <location>
        <begin position="99"/>
        <end position="143"/>
    </location>
</feature>
<dbReference type="PRINTS" id="PR00344">
    <property type="entry name" value="BCTRLSENSOR"/>
</dbReference>
<evidence type="ECO:0000256" key="7">
    <source>
        <dbReference type="SAM" id="Coils"/>
    </source>
</evidence>
<feature type="domain" description="PAS" evidence="10">
    <location>
        <begin position="1"/>
        <end position="60"/>
    </location>
</feature>
<proteinExistence type="predicted"/>
<reference evidence="12 13" key="1">
    <citation type="journal article" date="2020" name="ISME J.">
        <title>Comparative genomics reveals insights into cyanobacterial evolution and habitat adaptation.</title>
        <authorList>
            <person name="Chen M.Y."/>
            <person name="Teng W.K."/>
            <person name="Zhao L."/>
            <person name="Hu C.X."/>
            <person name="Zhou Y.K."/>
            <person name="Han B.P."/>
            <person name="Song L.R."/>
            <person name="Shu W.S."/>
        </authorList>
    </citation>
    <scope>NUCLEOTIDE SEQUENCE [LARGE SCALE GENOMIC DNA]</scope>
    <source>
        <strain evidence="12 13">FACHB-3921</strain>
    </source>
</reference>
<keyword evidence="5" id="KW-0902">Two-component regulatory system</keyword>
<dbReference type="InterPro" id="IPR035965">
    <property type="entry name" value="PAS-like_dom_sf"/>
</dbReference>
<dbReference type="InterPro" id="IPR013655">
    <property type="entry name" value="PAS_fold_3"/>
</dbReference>
<dbReference type="InterPro" id="IPR005467">
    <property type="entry name" value="His_kinase_dom"/>
</dbReference>
<evidence type="ECO:0000256" key="3">
    <source>
        <dbReference type="ARBA" id="ARBA00022553"/>
    </source>
</evidence>
<dbReference type="InterPro" id="IPR003594">
    <property type="entry name" value="HATPase_dom"/>
</dbReference>
<dbReference type="SUPFAM" id="SSF52172">
    <property type="entry name" value="CheY-like"/>
    <property type="match status" value="1"/>
</dbReference>
<protein>
    <recommendedName>
        <fullName evidence="2">histidine kinase</fullName>
        <ecNumber evidence="2">2.7.13.3</ecNumber>
    </recommendedName>
</protein>
<evidence type="ECO:0000259" key="11">
    <source>
        <dbReference type="PROSITE" id="PS50113"/>
    </source>
</evidence>
<dbReference type="CDD" id="cd00082">
    <property type="entry name" value="HisKA"/>
    <property type="match status" value="1"/>
</dbReference>
<dbReference type="SMART" id="SM00091">
    <property type="entry name" value="PAS"/>
    <property type="match status" value="3"/>
</dbReference>
<feature type="domain" description="PAS" evidence="10">
    <location>
        <begin position="269"/>
        <end position="338"/>
    </location>
</feature>
<dbReference type="Proteomes" id="UP000621307">
    <property type="component" value="Unassembled WGS sequence"/>
</dbReference>
<dbReference type="InterPro" id="IPR036097">
    <property type="entry name" value="HisK_dim/P_sf"/>
</dbReference>
<dbReference type="SUPFAM" id="SSF55785">
    <property type="entry name" value="PYP-like sensor domain (PAS domain)"/>
    <property type="match status" value="3"/>
</dbReference>
<keyword evidence="4" id="KW-0808">Transferase</keyword>
<keyword evidence="3 6" id="KW-0597">Phosphoprotein</keyword>
<keyword evidence="13" id="KW-1185">Reference proteome</keyword>
<evidence type="ECO:0000259" key="9">
    <source>
        <dbReference type="PROSITE" id="PS50110"/>
    </source>
</evidence>
<dbReference type="EC" id="2.7.13.3" evidence="2"/>
<evidence type="ECO:0000256" key="4">
    <source>
        <dbReference type="ARBA" id="ARBA00022777"/>
    </source>
</evidence>
<evidence type="ECO:0000256" key="5">
    <source>
        <dbReference type="ARBA" id="ARBA00023012"/>
    </source>
</evidence>
<dbReference type="Pfam" id="PF08448">
    <property type="entry name" value="PAS_4"/>
    <property type="match status" value="1"/>
</dbReference>
<evidence type="ECO:0000256" key="1">
    <source>
        <dbReference type="ARBA" id="ARBA00000085"/>
    </source>
</evidence>
<dbReference type="CDD" id="cd17580">
    <property type="entry name" value="REC_2_DhkD-like"/>
    <property type="match status" value="1"/>
</dbReference>
<dbReference type="Pfam" id="PF02518">
    <property type="entry name" value="HATPase_c"/>
    <property type="match status" value="1"/>
</dbReference>
<dbReference type="InterPro" id="IPR013656">
    <property type="entry name" value="PAS_4"/>
</dbReference>
<dbReference type="InterPro" id="IPR001789">
    <property type="entry name" value="Sig_transdc_resp-reg_receiver"/>
</dbReference>
<accession>A0ABR8BQV6</accession>
<dbReference type="SMART" id="SM00448">
    <property type="entry name" value="REC"/>
    <property type="match status" value="1"/>
</dbReference>